<dbReference type="EMBL" id="LDJR01000044">
    <property type="protein sequence ID" value="OAK71969.1"/>
    <property type="molecule type" value="Genomic_DNA"/>
</dbReference>
<dbReference type="RefSeq" id="WP_064468036.1">
    <property type="nucleotide sequence ID" value="NZ_JAGGKH010000018.1"/>
</dbReference>
<feature type="DNA-binding region" description="H-T-H motif" evidence="3">
    <location>
        <begin position="31"/>
        <end position="50"/>
    </location>
</feature>
<dbReference type="InterPro" id="IPR001647">
    <property type="entry name" value="HTH_TetR"/>
</dbReference>
<dbReference type="GO" id="GO:0003677">
    <property type="term" value="F:DNA binding"/>
    <property type="evidence" value="ECO:0007669"/>
    <property type="project" value="UniProtKB-UniRule"/>
</dbReference>
<dbReference type="PATRIC" id="fig|217031.6.peg.2133"/>
<keyword evidence="2 3" id="KW-0238">DNA-binding</keyword>
<dbReference type="Proteomes" id="UP000077881">
    <property type="component" value="Unassembled WGS sequence"/>
</dbReference>
<gene>
    <name evidence="5" type="ORF">ABB05_10055</name>
</gene>
<evidence type="ECO:0000256" key="1">
    <source>
        <dbReference type="ARBA" id="ARBA00022491"/>
    </source>
</evidence>
<keyword evidence="6" id="KW-1185">Reference proteome</keyword>
<dbReference type="PROSITE" id="PS50977">
    <property type="entry name" value="HTH_TETR_2"/>
    <property type="match status" value="1"/>
</dbReference>
<dbReference type="Gene3D" id="1.10.357.10">
    <property type="entry name" value="Tetracycline Repressor, domain 2"/>
    <property type="match status" value="1"/>
</dbReference>
<dbReference type="SUPFAM" id="SSF46689">
    <property type="entry name" value="Homeodomain-like"/>
    <property type="match status" value="1"/>
</dbReference>
<evidence type="ECO:0000256" key="2">
    <source>
        <dbReference type="ARBA" id="ARBA00023125"/>
    </source>
</evidence>
<feature type="domain" description="HTH tetR-type" evidence="4">
    <location>
        <begin position="8"/>
        <end position="68"/>
    </location>
</feature>
<proteinExistence type="predicted"/>
<keyword evidence="1" id="KW-0678">Repressor</keyword>
<reference evidence="5 6" key="1">
    <citation type="submission" date="2015-05" db="EMBL/GenBank/DDBJ databases">
        <title>Comparison of genome.</title>
        <authorList>
            <person name="Zheng Z."/>
            <person name="Sun M."/>
        </authorList>
    </citation>
    <scope>NUCLEOTIDE SEQUENCE [LARGE SCALE GENOMIC DNA]</scope>
    <source>
        <strain evidence="5 6">G25-74</strain>
    </source>
</reference>
<evidence type="ECO:0000313" key="5">
    <source>
        <dbReference type="EMBL" id="OAK71969.1"/>
    </source>
</evidence>
<organism evidence="5 6">
    <name type="scientific">Lederbergia galactosidilytica</name>
    <dbReference type="NCBI Taxonomy" id="217031"/>
    <lineage>
        <taxon>Bacteria</taxon>
        <taxon>Bacillati</taxon>
        <taxon>Bacillota</taxon>
        <taxon>Bacilli</taxon>
        <taxon>Bacillales</taxon>
        <taxon>Bacillaceae</taxon>
        <taxon>Lederbergia</taxon>
    </lineage>
</organism>
<sequence length="108" mass="13247">MMIDKRIQRSKSDLKKIFIKLLTRRSFEQNTITEIVREAGYNRGTFYSNFETKENILREIIQETLQEMIEEIRHPYKTLKRVNMKELEAKELTFFITLKKMPIYLKYY</sequence>
<dbReference type="STRING" id="217031.ABB05_10055"/>
<evidence type="ECO:0000256" key="3">
    <source>
        <dbReference type="PROSITE-ProRule" id="PRU00335"/>
    </source>
</evidence>
<comment type="caution">
    <text evidence="5">The sequence shown here is derived from an EMBL/GenBank/DDBJ whole genome shotgun (WGS) entry which is preliminary data.</text>
</comment>
<name>A0A177ZWX1_9BACI</name>
<accession>A0A177ZWX1</accession>
<protein>
    <recommendedName>
        <fullName evidence="4">HTH tetR-type domain-containing protein</fullName>
    </recommendedName>
</protein>
<dbReference type="InterPro" id="IPR050624">
    <property type="entry name" value="HTH-type_Tx_Regulator"/>
</dbReference>
<dbReference type="Pfam" id="PF00440">
    <property type="entry name" value="TetR_N"/>
    <property type="match status" value="1"/>
</dbReference>
<dbReference type="PANTHER" id="PTHR43479">
    <property type="entry name" value="ACREF/ENVCD OPERON REPRESSOR-RELATED"/>
    <property type="match status" value="1"/>
</dbReference>
<evidence type="ECO:0000313" key="6">
    <source>
        <dbReference type="Proteomes" id="UP000077881"/>
    </source>
</evidence>
<dbReference type="AlphaFoldDB" id="A0A177ZWX1"/>
<evidence type="ECO:0000259" key="4">
    <source>
        <dbReference type="PROSITE" id="PS50977"/>
    </source>
</evidence>
<dbReference type="InterPro" id="IPR009057">
    <property type="entry name" value="Homeodomain-like_sf"/>
</dbReference>
<dbReference type="PANTHER" id="PTHR43479:SF7">
    <property type="entry name" value="TETR-FAMILY TRANSCRIPTIONAL REGULATOR"/>
    <property type="match status" value="1"/>
</dbReference>